<comment type="similarity">
    <text evidence="2">Belongs to the major facilitator superfamily. EmrB family.</text>
</comment>
<keyword evidence="4" id="KW-1003">Cell membrane</keyword>
<dbReference type="EMBL" id="JACWMS010000003">
    <property type="protein sequence ID" value="MBD1321089.1"/>
    <property type="molecule type" value="Genomic_DNA"/>
</dbReference>
<comment type="subcellular location">
    <subcellularLocation>
        <location evidence="1">Cell membrane</location>
        <topology evidence="1">Multi-pass membrane protein</topology>
    </subcellularLocation>
</comment>
<feature type="transmembrane region" description="Helical" evidence="9">
    <location>
        <begin position="67"/>
        <end position="88"/>
    </location>
</feature>
<feature type="transmembrane region" description="Helical" evidence="9">
    <location>
        <begin position="290"/>
        <end position="313"/>
    </location>
</feature>
<evidence type="ECO:0000313" key="11">
    <source>
        <dbReference type="EMBL" id="MBD1321089.1"/>
    </source>
</evidence>
<dbReference type="InterPro" id="IPR004638">
    <property type="entry name" value="EmrB-like"/>
</dbReference>
<feature type="domain" description="Major facilitator superfamily (MFS) profile" evidence="10">
    <location>
        <begin position="30"/>
        <end position="486"/>
    </location>
</feature>
<dbReference type="PANTHER" id="PTHR42718:SF9">
    <property type="entry name" value="MAJOR FACILITATOR SUPERFAMILY MULTIDRUG TRANSPORTER MFSC"/>
    <property type="match status" value="1"/>
</dbReference>
<comment type="caution">
    <text evidence="11">The sequence shown here is derived from an EMBL/GenBank/DDBJ whole genome shotgun (WGS) entry which is preliminary data.</text>
</comment>
<dbReference type="PRINTS" id="PR01036">
    <property type="entry name" value="TCRTETB"/>
</dbReference>
<evidence type="ECO:0000256" key="5">
    <source>
        <dbReference type="ARBA" id="ARBA00022692"/>
    </source>
</evidence>
<evidence type="ECO:0000256" key="7">
    <source>
        <dbReference type="ARBA" id="ARBA00023136"/>
    </source>
</evidence>
<dbReference type="Proteomes" id="UP000602395">
    <property type="component" value="Unassembled WGS sequence"/>
</dbReference>
<feature type="transmembrane region" description="Helical" evidence="9">
    <location>
        <begin position="158"/>
        <end position="177"/>
    </location>
</feature>
<organism evidence="11 12">
    <name type="scientific">Gordonia hankookensis</name>
    <dbReference type="NCBI Taxonomy" id="589403"/>
    <lineage>
        <taxon>Bacteria</taxon>
        <taxon>Bacillati</taxon>
        <taxon>Actinomycetota</taxon>
        <taxon>Actinomycetes</taxon>
        <taxon>Mycobacteriales</taxon>
        <taxon>Gordoniaceae</taxon>
        <taxon>Gordonia</taxon>
    </lineage>
</organism>
<keyword evidence="7 9" id="KW-0472">Membrane</keyword>
<feature type="transmembrane region" description="Helical" evidence="9">
    <location>
        <begin position="95"/>
        <end position="114"/>
    </location>
</feature>
<feature type="transmembrane region" description="Helical" evidence="9">
    <location>
        <begin position="126"/>
        <end position="146"/>
    </location>
</feature>
<evidence type="ECO:0000256" key="1">
    <source>
        <dbReference type="ARBA" id="ARBA00004651"/>
    </source>
</evidence>
<evidence type="ECO:0000256" key="8">
    <source>
        <dbReference type="SAM" id="MobiDB-lite"/>
    </source>
</evidence>
<dbReference type="InterPro" id="IPR036259">
    <property type="entry name" value="MFS_trans_sf"/>
</dbReference>
<evidence type="ECO:0000259" key="10">
    <source>
        <dbReference type="PROSITE" id="PS50850"/>
    </source>
</evidence>
<dbReference type="CDD" id="cd17503">
    <property type="entry name" value="MFS_LmrB_MDR_like"/>
    <property type="match status" value="1"/>
</dbReference>
<gene>
    <name evidence="11" type="ORF">IDF66_15995</name>
</gene>
<evidence type="ECO:0000256" key="6">
    <source>
        <dbReference type="ARBA" id="ARBA00022989"/>
    </source>
</evidence>
<feature type="transmembrane region" description="Helical" evidence="9">
    <location>
        <begin position="28"/>
        <end position="55"/>
    </location>
</feature>
<dbReference type="NCBIfam" id="TIGR00711">
    <property type="entry name" value="efflux_EmrB"/>
    <property type="match status" value="1"/>
</dbReference>
<dbReference type="InterPro" id="IPR011701">
    <property type="entry name" value="MFS"/>
</dbReference>
<feature type="transmembrane region" description="Helical" evidence="9">
    <location>
        <begin position="353"/>
        <end position="372"/>
    </location>
</feature>
<evidence type="ECO:0000256" key="3">
    <source>
        <dbReference type="ARBA" id="ARBA00022448"/>
    </source>
</evidence>
<sequence length="509" mass="52988">MASFRKGLPVTATGTSSPTDDRLSRQNLLLIGVLLVASFVVILNETVMSIAIPVLQEDLGVDPSVGQWLTTAFLLTMAVVIPLTGFLIQRAGARVLFIAAMSAFTVGTFIAFAAPGFEVLLVARVIQALGTAIMLPLLMTTVMTVVPEARRGVMMGNISVVIAVAPALGPTVSGFILDHFGWRWIFGFVGPIALVALIVGGVLVRPVGERIKTPIDYLSIPLAVLGFGGLVYGLAGIGESAEAGSSMPLWVPFTVGGLALAAFIGRQLALQGRDRALLDLRVFKSGQFSLAMGAMVVAMGTMLGTFIVVPYFAQTVLGLDPLTTGLLTLPGGLIMGLAGPLVGRIYDMYGPRVLAVPGAIIVSAAVWMLVFVSPSTSLWWLLSANALLCLGLAATFTPLMTLALGSVEPRLYSHGSAVLGTFQQVAGAAGTALFITVMTVVSTADQTAGVAEAEAISHGVQRVFTVAGCLSIALIVIVLFVRRPQAPVEFADDMSGGPLDADAVLPERV</sequence>
<keyword evidence="6 9" id="KW-1133">Transmembrane helix</keyword>
<feature type="transmembrane region" description="Helical" evidence="9">
    <location>
        <begin position="325"/>
        <end position="346"/>
    </location>
</feature>
<feature type="transmembrane region" description="Helical" evidence="9">
    <location>
        <begin position="183"/>
        <end position="204"/>
    </location>
</feature>
<keyword evidence="3" id="KW-0813">Transport</keyword>
<protein>
    <submittedName>
        <fullName evidence="11">Multidrug efflux MFS transporter</fullName>
    </submittedName>
</protein>
<dbReference type="Gene3D" id="1.20.1720.10">
    <property type="entry name" value="Multidrug resistance protein D"/>
    <property type="match status" value="1"/>
</dbReference>
<evidence type="ECO:0000313" key="12">
    <source>
        <dbReference type="Proteomes" id="UP000602395"/>
    </source>
</evidence>
<feature type="region of interest" description="Disordered" evidence="8">
    <location>
        <begin position="1"/>
        <end position="21"/>
    </location>
</feature>
<accession>A0ABR7WH88</accession>
<evidence type="ECO:0000256" key="4">
    <source>
        <dbReference type="ARBA" id="ARBA00022475"/>
    </source>
</evidence>
<dbReference type="PROSITE" id="PS50850">
    <property type="entry name" value="MFS"/>
    <property type="match status" value="1"/>
</dbReference>
<feature type="transmembrane region" description="Helical" evidence="9">
    <location>
        <begin position="425"/>
        <end position="443"/>
    </location>
</feature>
<feature type="transmembrane region" description="Helical" evidence="9">
    <location>
        <begin position="216"/>
        <end position="237"/>
    </location>
</feature>
<proteinExistence type="inferred from homology"/>
<dbReference type="Gene3D" id="1.20.1250.20">
    <property type="entry name" value="MFS general substrate transporter like domains"/>
    <property type="match status" value="1"/>
</dbReference>
<evidence type="ECO:0000256" key="2">
    <source>
        <dbReference type="ARBA" id="ARBA00008537"/>
    </source>
</evidence>
<name>A0ABR7WH88_9ACTN</name>
<keyword evidence="12" id="KW-1185">Reference proteome</keyword>
<evidence type="ECO:0000256" key="9">
    <source>
        <dbReference type="SAM" id="Phobius"/>
    </source>
</evidence>
<feature type="transmembrane region" description="Helical" evidence="9">
    <location>
        <begin position="249"/>
        <end position="269"/>
    </location>
</feature>
<dbReference type="SUPFAM" id="SSF103473">
    <property type="entry name" value="MFS general substrate transporter"/>
    <property type="match status" value="1"/>
</dbReference>
<dbReference type="Pfam" id="PF07690">
    <property type="entry name" value="MFS_1"/>
    <property type="match status" value="1"/>
</dbReference>
<feature type="transmembrane region" description="Helical" evidence="9">
    <location>
        <begin position="463"/>
        <end position="481"/>
    </location>
</feature>
<dbReference type="PANTHER" id="PTHR42718">
    <property type="entry name" value="MAJOR FACILITATOR SUPERFAMILY MULTIDRUG TRANSPORTER MFSC"/>
    <property type="match status" value="1"/>
</dbReference>
<dbReference type="InterPro" id="IPR020846">
    <property type="entry name" value="MFS_dom"/>
</dbReference>
<keyword evidence="5 9" id="KW-0812">Transmembrane</keyword>
<reference evidence="11 12" key="1">
    <citation type="submission" date="2020-09" db="EMBL/GenBank/DDBJ databases">
        <title>Novel species in genus Gordonia.</title>
        <authorList>
            <person name="Zhang G."/>
        </authorList>
    </citation>
    <scope>NUCLEOTIDE SEQUENCE [LARGE SCALE GENOMIC DNA]</scope>
    <source>
        <strain evidence="11 12">ON-33</strain>
    </source>
</reference>
<dbReference type="RefSeq" id="WP_190267706.1">
    <property type="nucleotide sequence ID" value="NZ_BAABAD010000005.1"/>
</dbReference>
<feature type="transmembrane region" description="Helical" evidence="9">
    <location>
        <begin position="378"/>
        <end position="404"/>
    </location>
</feature>